<organism evidence="2 3">
    <name type="scientific">Pseudoalteromonas prydzensis</name>
    <dbReference type="NCBI Taxonomy" id="182141"/>
    <lineage>
        <taxon>Bacteria</taxon>
        <taxon>Pseudomonadati</taxon>
        <taxon>Pseudomonadota</taxon>
        <taxon>Gammaproteobacteria</taxon>
        <taxon>Alteromonadales</taxon>
        <taxon>Pseudoalteromonadaceae</taxon>
        <taxon>Pseudoalteromonas</taxon>
    </lineage>
</organism>
<dbReference type="Proteomes" id="UP000707245">
    <property type="component" value="Unassembled WGS sequence"/>
</dbReference>
<dbReference type="Pfam" id="PF20008">
    <property type="entry name" value="DUF6429"/>
    <property type="match status" value="1"/>
</dbReference>
<comment type="caution">
    <text evidence="2">The sequence shown here is derived from an EMBL/GenBank/DDBJ whole genome shotgun (WGS) entry which is preliminary data.</text>
</comment>
<dbReference type="InterPro" id="IPR045489">
    <property type="entry name" value="DUF6429"/>
</dbReference>
<feature type="domain" description="DUF6429" evidence="1">
    <location>
        <begin position="4"/>
        <end position="74"/>
    </location>
</feature>
<sequence length="74" mass="8472">MQIDTDKIDDAALALMYLTLHDNCRAWKQIDWDITNRLHDKGLIDNPIGKAKSVGLTEEGLKQAELLFEKLFTK</sequence>
<keyword evidence="3" id="KW-1185">Reference proteome</keyword>
<dbReference type="EMBL" id="RRZA01000093">
    <property type="protein sequence ID" value="MBE0459609.1"/>
    <property type="molecule type" value="Genomic_DNA"/>
</dbReference>
<accession>A0ABR9FS10</accession>
<protein>
    <recommendedName>
        <fullName evidence="1">DUF6429 domain-containing protein</fullName>
    </recommendedName>
</protein>
<proteinExistence type="predicted"/>
<gene>
    <name evidence="2" type="ORF">EI167_19665</name>
</gene>
<evidence type="ECO:0000313" key="3">
    <source>
        <dbReference type="Proteomes" id="UP000707245"/>
    </source>
</evidence>
<evidence type="ECO:0000259" key="1">
    <source>
        <dbReference type="Pfam" id="PF20008"/>
    </source>
</evidence>
<name>A0ABR9FS10_9GAMM</name>
<reference evidence="2 3" key="1">
    <citation type="submission" date="2020-07" db="EMBL/GenBank/DDBJ databases">
        <title>Halophilic bacteria isolated from french cheeses.</title>
        <authorList>
            <person name="Kothe C.I."/>
            <person name="Farah-Kraiem B."/>
            <person name="Renault P."/>
            <person name="Dridi B."/>
        </authorList>
    </citation>
    <scope>NUCLEOTIDE SEQUENCE [LARGE SCALE GENOMIC DNA]</scope>
    <source>
        <strain evidence="2 3">FME14</strain>
    </source>
</reference>
<dbReference type="GeneID" id="303293138"/>
<evidence type="ECO:0000313" key="2">
    <source>
        <dbReference type="EMBL" id="MBE0459609.1"/>
    </source>
</evidence>
<dbReference type="RefSeq" id="WP_064668084.1">
    <property type="nucleotide sequence ID" value="NZ_BDDT01000014.1"/>
</dbReference>